<organism evidence="1">
    <name type="scientific">bioreactor metagenome</name>
    <dbReference type="NCBI Taxonomy" id="1076179"/>
    <lineage>
        <taxon>unclassified sequences</taxon>
        <taxon>metagenomes</taxon>
        <taxon>ecological metagenomes</taxon>
    </lineage>
</organism>
<dbReference type="Pfam" id="PF20903">
    <property type="entry name" value="SPL"/>
    <property type="match status" value="1"/>
</dbReference>
<reference evidence="1" key="1">
    <citation type="submission" date="2019-08" db="EMBL/GenBank/DDBJ databases">
        <authorList>
            <person name="Kucharzyk K."/>
            <person name="Murdoch R.W."/>
            <person name="Higgins S."/>
            <person name="Loffler F."/>
        </authorList>
    </citation>
    <scope>NUCLEOTIDE SEQUENCE</scope>
</reference>
<sequence>MNDEERKFKYGQFGYGKYVYSNESMEDIKQFFNDELNNLYENIEIKYII</sequence>
<dbReference type="AlphaFoldDB" id="A0A645I927"/>
<gene>
    <name evidence="1" type="primary">splB_11</name>
    <name evidence="1" type="ORF">SDC9_194528</name>
</gene>
<dbReference type="EMBL" id="VSSQ01107994">
    <property type="protein sequence ID" value="MPN46929.1"/>
    <property type="molecule type" value="Genomic_DNA"/>
</dbReference>
<dbReference type="GO" id="GO:0016829">
    <property type="term" value="F:lyase activity"/>
    <property type="evidence" value="ECO:0007669"/>
    <property type="project" value="UniProtKB-KW"/>
</dbReference>
<comment type="caution">
    <text evidence="1">The sequence shown here is derived from an EMBL/GenBank/DDBJ whole genome shotgun (WGS) entry which is preliminary data.</text>
</comment>
<dbReference type="EC" id="4.1.99.14" evidence="1"/>
<evidence type="ECO:0000313" key="1">
    <source>
        <dbReference type="EMBL" id="MPN46929.1"/>
    </source>
</evidence>
<dbReference type="InterPro" id="IPR049539">
    <property type="entry name" value="SPL"/>
</dbReference>
<keyword evidence="1" id="KW-0456">Lyase</keyword>
<name>A0A645I927_9ZZZZ</name>
<accession>A0A645I927</accession>
<protein>
    <submittedName>
        <fullName evidence="1">Spore photoproduct lyase</fullName>
        <ecNumber evidence="1">4.1.99.14</ecNumber>
    </submittedName>
</protein>
<proteinExistence type="predicted"/>
<dbReference type="Gene3D" id="3.80.30.30">
    <property type="match status" value="1"/>
</dbReference>